<sequence>MYQHQSTEAASHLEATPYFREDPRLTGFRHRFDTVDGVRLHFVEGGRADGETIVLLAGFPESWYAWRRVMPLLADEFRIVAPDLPGQGDSDRPLVGYDTQTVAATLARLLERQNIARFYLAAHDVGAWVAYPFAAMYPESVKRLALLDAGIPGVTLPAALPIEPGNAWRTWHFAFHTVADLPETLIAGKEREYLDWFLRRKAANPESFSDADVDEYLRVFTRDGGLRAGLAFYRAVSESSAQNRKLQALGKLKMPVLAVSADQGSIPDMAGPLEHVAEEVTAATIAYSGHFIPEEQPQALARELRDFFR</sequence>
<dbReference type="GO" id="GO:0016787">
    <property type="term" value="F:hydrolase activity"/>
    <property type="evidence" value="ECO:0007669"/>
    <property type="project" value="UniProtKB-KW"/>
</dbReference>
<dbReference type="SMR" id="A0A0H2XWA8"/>
<dbReference type="Pfam" id="PF00561">
    <property type="entry name" value="Abhydrolase_1"/>
    <property type="match status" value="1"/>
</dbReference>
<dbReference type="Gene3D" id="3.40.50.1820">
    <property type="entry name" value="alpha/beta hydrolase"/>
    <property type="match status" value="1"/>
</dbReference>
<feature type="domain" description="AB hydrolase-1" evidence="2">
    <location>
        <begin position="52"/>
        <end position="293"/>
    </location>
</feature>
<dbReference type="EMBL" id="CP000379">
    <property type="protein sequence ID" value="ABF79301.1"/>
    <property type="molecule type" value="Genomic_DNA"/>
</dbReference>
<proteinExistence type="predicted"/>
<dbReference type="ESTHER" id="burch-a0az59">
    <property type="family name" value="CFTR-inhibitory-factor_Cif"/>
</dbReference>
<evidence type="ECO:0000313" key="3">
    <source>
        <dbReference type="EMBL" id="ABF79301.1"/>
    </source>
</evidence>
<dbReference type="AlphaFoldDB" id="A0A0H2XWA8"/>
<organism evidence="3">
    <name type="scientific">Burkholderia orbicola (strain AU 1054)</name>
    <dbReference type="NCBI Taxonomy" id="331271"/>
    <lineage>
        <taxon>Bacteria</taxon>
        <taxon>Pseudomonadati</taxon>
        <taxon>Pseudomonadota</taxon>
        <taxon>Betaproteobacteria</taxon>
        <taxon>Burkholderiales</taxon>
        <taxon>Burkholderiaceae</taxon>
        <taxon>Burkholderia</taxon>
        <taxon>Burkholderia cepacia complex</taxon>
        <taxon>Burkholderia orbicola</taxon>
    </lineage>
</organism>
<evidence type="ECO:0000256" key="1">
    <source>
        <dbReference type="ARBA" id="ARBA00022801"/>
    </source>
</evidence>
<reference evidence="3" key="1">
    <citation type="submission" date="2006-05" db="EMBL/GenBank/DDBJ databases">
        <title>Complete sequence of chromosome 2 of Burkholderia cenocepacia AU 1054.</title>
        <authorList>
            <consortium name="US DOE Joint Genome Institute"/>
            <person name="Copeland A."/>
            <person name="Lucas S."/>
            <person name="Lapidus A."/>
            <person name="Barry K."/>
            <person name="Detter J.C."/>
            <person name="Glavina del Rio T."/>
            <person name="Hammon N."/>
            <person name="Israni S."/>
            <person name="Dalin E."/>
            <person name="Tice H."/>
            <person name="Pitluck S."/>
            <person name="Chain P."/>
            <person name="Malfatti S."/>
            <person name="Shin M."/>
            <person name="Vergez L."/>
            <person name="Schmutz J."/>
            <person name="Larimer F."/>
            <person name="Land M."/>
            <person name="Hauser L."/>
            <person name="Kyrpides N."/>
            <person name="Lykidis A."/>
            <person name="LiPuma J.J."/>
            <person name="Konstantinidis K."/>
            <person name="Tiedje J.M."/>
            <person name="Richardson P."/>
        </authorList>
    </citation>
    <scope>NUCLEOTIDE SEQUENCE [LARGE SCALE GENOMIC DNA]</scope>
    <source>
        <strain evidence="3">AU 1054</strain>
    </source>
</reference>
<dbReference type="InterPro" id="IPR029058">
    <property type="entry name" value="AB_hydrolase_fold"/>
</dbReference>
<dbReference type="HOGENOM" id="CLU_020336_7_1_4"/>
<dbReference type="InterPro" id="IPR000639">
    <property type="entry name" value="Epox_hydrolase-like"/>
</dbReference>
<dbReference type="InterPro" id="IPR000073">
    <property type="entry name" value="AB_hydrolase_1"/>
</dbReference>
<dbReference type="PRINTS" id="PR00111">
    <property type="entry name" value="ABHYDROLASE"/>
</dbReference>
<accession>A0A0H2XWA8</accession>
<protein>
    <submittedName>
        <fullName evidence="3">Alpha/beta hydrolase fold protein</fullName>
    </submittedName>
</protein>
<dbReference type="SUPFAM" id="SSF53474">
    <property type="entry name" value="alpha/beta-Hydrolases"/>
    <property type="match status" value="1"/>
</dbReference>
<name>A0A0H2XWA8_BURO1</name>
<keyword evidence="1 3" id="KW-0378">Hydrolase</keyword>
<evidence type="ECO:0000259" key="2">
    <source>
        <dbReference type="Pfam" id="PF00561"/>
    </source>
</evidence>
<gene>
    <name evidence="3" type="ordered locus">Bcen_4419</name>
</gene>
<dbReference type="PRINTS" id="PR00412">
    <property type="entry name" value="EPOXHYDRLASE"/>
</dbReference>
<dbReference type="PANTHER" id="PTHR43329">
    <property type="entry name" value="EPOXIDE HYDROLASE"/>
    <property type="match status" value="1"/>
</dbReference>